<comment type="caution">
    <text evidence="1">The sequence shown here is derived from an EMBL/GenBank/DDBJ whole genome shotgun (WGS) entry which is preliminary data.</text>
</comment>
<protein>
    <submittedName>
        <fullName evidence="1">Uncharacterized protein</fullName>
    </submittedName>
</protein>
<dbReference type="Proteomes" id="UP000460272">
    <property type="component" value="Unassembled WGS sequence"/>
</dbReference>
<dbReference type="EMBL" id="RPFW01000002">
    <property type="protein sequence ID" value="TVZ05669.1"/>
    <property type="molecule type" value="Genomic_DNA"/>
</dbReference>
<accession>A0A6P2C2R1</accession>
<keyword evidence="2" id="KW-1185">Reference proteome</keyword>
<name>A0A6P2C2R1_9ACTN</name>
<evidence type="ECO:0000313" key="1">
    <source>
        <dbReference type="EMBL" id="TVZ05669.1"/>
    </source>
</evidence>
<proteinExistence type="predicted"/>
<dbReference type="RefSeq" id="WP_145853370.1">
    <property type="nucleotide sequence ID" value="NZ_RPFW01000002.1"/>
</dbReference>
<gene>
    <name evidence="1" type="ORF">EAS64_14330</name>
</gene>
<evidence type="ECO:0000313" key="2">
    <source>
        <dbReference type="Proteomes" id="UP000460272"/>
    </source>
</evidence>
<sequence>MSKIRRWFGKRREEIWAEPELPPFIKINPMAAGVPTDAIQPGDITMGMMAREFLDMPDDE</sequence>
<reference evidence="1 2" key="1">
    <citation type="submission" date="2018-11" db="EMBL/GenBank/DDBJ databases">
        <title>Trebonia kvetii gen.nov., sp.nov., a novel acidophilic actinobacterium, and proposal of the new actinobacterial family Treboniaceae fam. nov.</title>
        <authorList>
            <person name="Rapoport D."/>
            <person name="Sagova-Mareckova M."/>
            <person name="Sedlacek I."/>
            <person name="Provaznik J."/>
            <person name="Kralova S."/>
            <person name="Pavlinic D."/>
            <person name="Benes V."/>
            <person name="Kopecky J."/>
        </authorList>
    </citation>
    <scope>NUCLEOTIDE SEQUENCE [LARGE SCALE GENOMIC DNA]</scope>
    <source>
        <strain evidence="1 2">15Tr583</strain>
    </source>
</reference>
<dbReference type="AlphaFoldDB" id="A0A6P2C2R1"/>
<organism evidence="1 2">
    <name type="scientific">Trebonia kvetii</name>
    <dbReference type="NCBI Taxonomy" id="2480626"/>
    <lineage>
        <taxon>Bacteria</taxon>
        <taxon>Bacillati</taxon>
        <taxon>Actinomycetota</taxon>
        <taxon>Actinomycetes</taxon>
        <taxon>Streptosporangiales</taxon>
        <taxon>Treboniaceae</taxon>
        <taxon>Trebonia</taxon>
    </lineage>
</organism>